<dbReference type="EMBL" id="JASCZI010211964">
    <property type="protein sequence ID" value="MED6197760.1"/>
    <property type="molecule type" value="Genomic_DNA"/>
</dbReference>
<gene>
    <name evidence="1" type="ORF">PIB30_059637</name>
</gene>
<accession>A0ABU6XI84</accession>
<comment type="caution">
    <text evidence="1">The sequence shown here is derived from an EMBL/GenBank/DDBJ whole genome shotgun (WGS) entry which is preliminary data.</text>
</comment>
<organism evidence="1 2">
    <name type="scientific">Stylosanthes scabra</name>
    <dbReference type="NCBI Taxonomy" id="79078"/>
    <lineage>
        <taxon>Eukaryota</taxon>
        <taxon>Viridiplantae</taxon>
        <taxon>Streptophyta</taxon>
        <taxon>Embryophyta</taxon>
        <taxon>Tracheophyta</taxon>
        <taxon>Spermatophyta</taxon>
        <taxon>Magnoliopsida</taxon>
        <taxon>eudicotyledons</taxon>
        <taxon>Gunneridae</taxon>
        <taxon>Pentapetalae</taxon>
        <taxon>rosids</taxon>
        <taxon>fabids</taxon>
        <taxon>Fabales</taxon>
        <taxon>Fabaceae</taxon>
        <taxon>Papilionoideae</taxon>
        <taxon>50 kb inversion clade</taxon>
        <taxon>dalbergioids sensu lato</taxon>
        <taxon>Dalbergieae</taxon>
        <taxon>Pterocarpus clade</taxon>
        <taxon>Stylosanthes</taxon>
    </lineage>
</organism>
<protein>
    <submittedName>
        <fullName evidence="1">Uncharacterized protein</fullName>
    </submittedName>
</protein>
<keyword evidence="2" id="KW-1185">Reference proteome</keyword>
<proteinExistence type="predicted"/>
<sequence>MAGESSSRRDTSTLCRRSHRLAALYSLTKPVSEEKVVIEISDDSVQKEDTDLEQTEVEPVAEAGGRVDLPKNDVYDALWAMLDAESDNEAAEVPGEWDLDSTLLIWGRNEPDAEFRAEVAGESERNERIATKPRRPLLDQMRTHQWSHAYASYTWEARPKGYFGTDAYTFRASMRTHQWFSASINRGPFRHFKGAHFHI</sequence>
<name>A0ABU6XI84_9FABA</name>
<reference evidence="1 2" key="1">
    <citation type="journal article" date="2023" name="Plants (Basel)">
        <title>Bridging the Gap: Combining Genomics and Transcriptomics Approaches to Understand Stylosanthes scabra, an Orphan Legume from the Brazilian Caatinga.</title>
        <authorList>
            <person name="Ferreira-Neto J.R.C."/>
            <person name="da Silva M.D."/>
            <person name="Binneck E."/>
            <person name="de Melo N.F."/>
            <person name="da Silva R.H."/>
            <person name="de Melo A.L.T.M."/>
            <person name="Pandolfi V."/>
            <person name="Bustamante F.O."/>
            <person name="Brasileiro-Vidal A.C."/>
            <person name="Benko-Iseppon A.M."/>
        </authorList>
    </citation>
    <scope>NUCLEOTIDE SEQUENCE [LARGE SCALE GENOMIC DNA]</scope>
    <source>
        <tissue evidence="1">Leaves</tissue>
    </source>
</reference>
<evidence type="ECO:0000313" key="1">
    <source>
        <dbReference type="EMBL" id="MED6197760.1"/>
    </source>
</evidence>
<evidence type="ECO:0000313" key="2">
    <source>
        <dbReference type="Proteomes" id="UP001341840"/>
    </source>
</evidence>
<dbReference type="Proteomes" id="UP001341840">
    <property type="component" value="Unassembled WGS sequence"/>
</dbReference>